<proteinExistence type="predicted"/>
<name>A0AC60PC83_IXOPE</name>
<protein>
    <submittedName>
        <fullName evidence="1">Uncharacterized protein</fullName>
    </submittedName>
</protein>
<evidence type="ECO:0000313" key="1">
    <source>
        <dbReference type="EMBL" id="KAG0417350.1"/>
    </source>
</evidence>
<evidence type="ECO:0000313" key="2">
    <source>
        <dbReference type="Proteomes" id="UP000805193"/>
    </source>
</evidence>
<dbReference type="Proteomes" id="UP000805193">
    <property type="component" value="Unassembled WGS sequence"/>
</dbReference>
<sequence>MRIECIDPTMPGSTHDSFVWKSSWLRGQLMQGRILGPGEALLQPWMLTPVTNARACRQSRAIRRYNCRHASMRSVVERCIGLLKQRFRCLHKYRTLFYSPYIAGTIISACAILHNVCLYVGEPEPQPEPEDDSNQTPRPEPIANPPAPAQFGQLYERAQAARASRVARCERP</sequence>
<comment type="caution">
    <text evidence="1">The sequence shown here is derived from an EMBL/GenBank/DDBJ whole genome shotgun (WGS) entry which is preliminary data.</text>
</comment>
<gene>
    <name evidence="1" type="ORF">HPB47_005679</name>
</gene>
<organism evidence="1 2">
    <name type="scientific">Ixodes persulcatus</name>
    <name type="common">Taiga tick</name>
    <dbReference type="NCBI Taxonomy" id="34615"/>
    <lineage>
        <taxon>Eukaryota</taxon>
        <taxon>Metazoa</taxon>
        <taxon>Ecdysozoa</taxon>
        <taxon>Arthropoda</taxon>
        <taxon>Chelicerata</taxon>
        <taxon>Arachnida</taxon>
        <taxon>Acari</taxon>
        <taxon>Parasitiformes</taxon>
        <taxon>Ixodida</taxon>
        <taxon>Ixodoidea</taxon>
        <taxon>Ixodidae</taxon>
        <taxon>Ixodinae</taxon>
        <taxon>Ixodes</taxon>
    </lineage>
</organism>
<keyword evidence="2" id="KW-1185">Reference proteome</keyword>
<accession>A0AC60PC83</accession>
<dbReference type="EMBL" id="JABSTQ010010855">
    <property type="protein sequence ID" value="KAG0417350.1"/>
    <property type="molecule type" value="Genomic_DNA"/>
</dbReference>
<reference evidence="1 2" key="1">
    <citation type="journal article" date="2020" name="Cell">
        <title>Large-Scale Comparative Analyses of Tick Genomes Elucidate Their Genetic Diversity and Vector Capacities.</title>
        <authorList>
            <consortium name="Tick Genome and Microbiome Consortium (TIGMIC)"/>
            <person name="Jia N."/>
            <person name="Wang J."/>
            <person name="Shi W."/>
            <person name="Du L."/>
            <person name="Sun Y."/>
            <person name="Zhan W."/>
            <person name="Jiang J.F."/>
            <person name="Wang Q."/>
            <person name="Zhang B."/>
            <person name="Ji P."/>
            <person name="Bell-Sakyi L."/>
            <person name="Cui X.M."/>
            <person name="Yuan T.T."/>
            <person name="Jiang B.G."/>
            <person name="Yang W.F."/>
            <person name="Lam T.T."/>
            <person name="Chang Q.C."/>
            <person name="Ding S.J."/>
            <person name="Wang X.J."/>
            <person name="Zhu J.G."/>
            <person name="Ruan X.D."/>
            <person name="Zhao L."/>
            <person name="Wei J.T."/>
            <person name="Ye R.Z."/>
            <person name="Que T.C."/>
            <person name="Du C.H."/>
            <person name="Zhou Y.H."/>
            <person name="Cheng J.X."/>
            <person name="Dai P.F."/>
            <person name="Guo W.B."/>
            <person name="Han X.H."/>
            <person name="Huang E.J."/>
            <person name="Li L.F."/>
            <person name="Wei W."/>
            <person name="Gao Y.C."/>
            <person name="Liu J.Z."/>
            <person name="Shao H.Z."/>
            <person name="Wang X."/>
            <person name="Wang C.C."/>
            <person name="Yang T.C."/>
            <person name="Huo Q.B."/>
            <person name="Li W."/>
            <person name="Chen H.Y."/>
            <person name="Chen S.E."/>
            <person name="Zhou L.G."/>
            <person name="Ni X.B."/>
            <person name="Tian J.H."/>
            <person name="Sheng Y."/>
            <person name="Liu T."/>
            <person name="Pan Y.S."/>
            <person name="Xia L.Y."/>
            <person name="Li J."/>
            <person name="Zhao F."/>
            <person name="Cao W.C."/>
        </authorList>
    </citation>
    <scope>NUCLEOTIDE SEQUENCE [LARGE SCALE GENOMIC DNA]</scope>
    <source>
        <strain evidence="1">Iper-2018</strain>
    </source>
</reference>